<keyword evidence="4 8" id="KW-1133">Transmembrane helix</keyword>
<evidence type="ECO:0000313" key="11">
    <source>
        <dbReference type="Proteomes" id="UP000220102"/>
    </source>
</evidence>
<keyword evidence="11" id="KW-1185">Reference proteome</keyword>
<reference evidence="10 11" key="1">
    <citation type="submission" date="2017-10" db="EMBL/GenBank/DDBJ databases">
        <title>Draft genome of Longibacter Salinarum.</title>
        <authorList>
            <person name="Goh K.M."/>
            <person name="Shamsir M.S."/>
            <person name="Lim S.W."/>
        </authorList>
    </citation>
    <scope>NUCLEOTIDE SEQUENCE [LARGE SCALE GENOMIC DNA]</scope>
    <source>
        <strain evidence="10 11">KCTC 52045</strain>
    </source>
</reference>
<feature type="transmembrane region" description="Helical" evidence="8">
    <location>
        <begin position="118"/>
        <end position="137"/>
    </location>
</feature>
<dbReference type="RefSeq" id="WP_098074546.1">
    <property type="nucleotide sequence ID" value="NZ_PDEQ01000002.1"/>
</dbReference>
<evidence type="ECO:0000313" key="10">
    <source>
        <dbReference type="EMBL" id="PEN14364.1"/>
    </source>
</evidence>
<dbReference type="EMBL" id="PDEQ01000002">
    <property type="protein sequence ID" value="PEN14364.1"/>
    <property type="molecule type" value="Genomic_DNA"/>
</dbReference>
<keyword evidence="3 6" id="KW-0812">Transmembrane</keyword>
<sequence>MATDTTTETPAAPAQTEVDHHHEEHLSHLQHHFVSSEQQFDSAKLGMWLFLITEVLLFSGMFVAYAVFRQWHPETFSVASQTLDWHLGGLNTVVLLASSFTIALAIHYIQKGETMRSFWLQITTISLAGVFLVIKYFEYTAKFEHGVFPGAMFDPHGTAHGVDYGALASYAYAPQFFSIYFVMTGIHGFHVVVGMILIGWIASRTYRGHFNSEYYTHIELSGLYWHLVDLVWIFLFPLLYLV</sequence>
<evidence type="ECO:0000256" key="2">
    <source>
        <dbReference type="ARBA" id="ARBA00010581"/>
    </source>
</evidence>
<dbReference type="AlphaFoldDB" id="A0A2A8D0F7"/>
<name>A0A2A8D0F7_9BACT</name>
<feature type="transmembrane region" description="Helical" evidence="8">
    <location>
        <begin position="223"/>
        <end position="241"/>
    </location>
</feature>
<dbReference type="InterPro" id="IPR000298">
    <property type="entry name" value="Cyt_c_oxidase-like_su3"/>
</dbReference>
<evidence type="ECO:0000256" key="7">
    <source>
        <dbReference type="SAM" id="MobiDB-lite"/>
    </source>
</evidence>
<evidence type="ECO:0000256" key="5">
    <source>
        <dbReference type="ARBA" id="ARBA00023136"/>
    </source>
</evidence>
<evidence type="ECO:0000256" key="6">
    <source>
        <dbReference type="RuleBase" id="RU003376"/>
    </source>
</evidence>
<keyword evidence="5 8" id="KW-0472">Membrane</keyword>
<dbReference type="InterPro" id="IPR013833">
    <property type="entry name" value="Cyt_c_oxidase_su3_a-hlx"/>
</dbReference>
<dbReference type="OrthoDB" id="9810850at2"/>
<feature type="region of interest" description="Disordered" evidence="7">
    <location>
        <begin position="1"/>
        <end position="21"/>
    </location>
</feature>
<dbReference type="PANTHER" id="PTHR11403:SF6">
    <property type="entry name" value="NITRIC OXIDE REDUCTASE SUBUNIT E"/>
    <property type="match status" value="1"/>
</dbReference>
<evidence type="ECO:0000259" key="9">
    <source>
        <dbReference type="PROSITE" id="PS50253"/>
    </source>
</evidence>
<dbReference type="InterPro" id="IPR024791">
    <property type="entry name" value="Cyt_c/ubiquinol_Oxase_su3"/>
</dbReference>
<protein>
    <submittedName>
        <fullName evidence="10">Cytochrome C oxidase subunit III</fullName>
    </submittedName>
</protein>
<feature type="domain" description="Heme-copper oxidase subunit III family profile" evidence="9">
    <location>
        <begin position="44"/>
        <end position="242"/>
    </location>
</feature>
<comment type="similarity">
    <text evidence="2 6">Belongs to the cytochrome c oxidase subunit 3 family.</text>
</comment>
<accession>A0A2A8D0F7</accession>
<evidence type="ECO:0000256" key="4">
    <source>
        <dbReference type="ARBA" id="ARBA00022989"/>
    </source>
</evidence>
<dbReference type="Proteomes" id="UP000220102">
    <property type="component" value="Unassembled WGS sequence"/>
</dbReference>
<dbReference type="CDD" id="cd02862">
    <property type="entry name" value="NorE_like"/>
    <property type="match status" value="1"/>
</dbReference>
<dbReference type="InterPro" id="IPR035973">
    <property type="entry name" value="Cyt_c_oxidase_su3-like_sf"/>
</dbReference>
<comment type="caution">
    <text evidence="10">The sequence shown here is derived from an EMBL/GenBank/DDBJ whole genome shotgun (WGS) entry which is preliminary data.</text>
</comment>
<dbReference type="Gene3D" id="1.20.120.80">
    <property type="entry name" value="Cytochrome c oxidase, subunit III, four-helix bundle"/>
    <property type="match status" value="1"/>
</dbReference>
<feature type="transmembrane region" description="Helical" evidence="8">
    <location>
        <begin position="88"/>
        <end position="106"/>
    </location>
</feature>
<evidence type="ECO:0000256" key="8">
    <source>
        <dbReference type="SAM" id="Phobius"/>
    </source>
</evidence>
<proteinExistence type="inferred from homology"/>
<evidence type="ECO:0000256" key="1">
    <source>
        <dbReference type="ARBA" id="ARBA00004141"/>
    </source>
</evidence>
<dbReference type="PROSITE" id="PS50253">
    <property type="entry name" value="COX3"/>
    <property type="match status" value="1"/>
</dbReference>
<organism evidence="10 11">
    <name type="scientific">Longibacter salinarum</name>
    <dbReference type="NCBI Taxonomy" id="1850348"/>
    <lineage>
        <taxon>Bacteria</taxon>
        <taxon>Pseudomonadati</taxon>
        <taxon>Rhodothermota</taxon>
        <taxon>Rhodothermia</taxon>
        <taxon>Rhodothermales</taxon>
        <taxon>Salisaetaceae</taxon>
        <taxon>Longibacter</taxon>
    </lineage>
</organism>
<feature type="transmembrane region" description="Helical" evidence="8">
    <location>
        <begin position="177"/>
        <end position="202"/>
    </location>
</feature>
<dbReference type="GO" id="GO:0019646">
    <property type="term" value="P:aerobic electron transport chain"/>
    <property type="evidence" value="ECO:0007669"/>
    <property type="project" value="InterPro"/>
</dbReference>
<dbReference type="PANTHER" id="PTHR11403">
    <property type="entry name" value="CYTOCHROME C OXIDASE SUBUNIT III"/>
    <property type="match status" value="1"/>
</dbReference>
<evidence type="ECO:0000256" key="3">
    <source>
        <dbReference type="ARBA" id="ARBA00022692"/>
    </source>
</evidence>
<dbReference type="Pfam" id="PF00510">
    <property type="entry name" value="COX3"/>
    <property type="match status" value="2"/>
</dbReference>
<gene>
    <name evidence="10" type="ORF">CRI94_04840</name>
</gene>
<dbReference type="SUPFAM" id="SSF81452">
    <property type="entry name" value="Cytochrome c oxidase subunit III-like"/>
    <property type="match status" value="1"/>
</dbReference>
<dbReference type="GO" id="GO:0004129">
    <property type="term" value="F:cytochrome-c oxidase activity"/>
    <property type="evidence" value="ECO:0007669"/>
    <property type="project" value="InterPro"/>
</dbReference>
<feature type="compositionally biased region" description="Low complexity" evidence="7">
    <location>
        <begin position="1"/>
        <end position="16"/>
    </location>
</feature>
<feature type="transmembrane region" description="Helical" evidence="8">
    <location>
        <begin position="45"/>
        <end position="68"/>
    </location>
</feature>
<comment type="subcellular location">
    <subcellularLocation>
        <location evidence="6">Cell membrane</location>
        <topology evidence="6">Multi-pass membrane protein</topology>
    </subcellularLocation>
    <subcellularLocation>
        <location evidence="1">Membrane</location>
        <topology evidence="1">Multi-pass membrane protein</topology>
    </subcellularLocation>
</comment>
<dbReference type="GO" id="GO:0005886">
    <property type="term" value="C:plasma membrane"/>
    <property type="evidence" value="ECO:0007669"/>
    <property type="project" value="UniProtKB-SubCell"/>
</dbReference>